<dbReference type="Proteomes" id="UP001347796">
    <property type="component" value="Unassembled WGS sequence"/>
</dbReference>
<protein>
    <recommendedName>
        <fullName evidence="14">Oxysterol-binding protein</fullName>
    </recommendedName>
</protein>
<dbReference type="FunFam" id="2.30.29.30:FF:000011">
    <property type="entry name" value="Oxysterol-binding protein"/>
    <property type="match status" value="1"/>
</dbReference>
<evidence type="ECO:0000256" key="3">
    <source>
        <dbReference type="ARBA" id="ARBA00004586"/>
    </source>
</evidence>
<dbReference type="GO" id="GO:0005634">
    <property type="term" value="C:nucleus"/>
    <property type="evidence" value="ECO:0007669"/>
    <property type="project" value="UniProtKB-ARBA"/>
</dbReference>
<feature type="compositionally biased region" description="Low complexity" evidence="15">
    <location>
        <begin position="357"/>
        <end position="370"/>
    </location>
</feature>
<feature type="compositionally biased region" description="Basic residues" evidence="15">
    <location>
        <begin position="66"/>
        <end position="75"/>
    </location>
</feature>
<dbReference type="CDD" id="cd13287">
    <property type="entry name" value="PH_ORP3_ORP6_ORP7"/>
    <property type="match status" value="1"/>
</dbReference>
<evidence type="ECO:0000256" key="15">
    <source>
        <dbReference type="SAM" id="MobiDB-lite"/>
    </source>
</evidence>
<evidence type="ECO:0000259" key="16">
    <source>
        <dbReference type="PROSITE" id="PS50003"/>
    </source>
</evidence>
<dbReference type="InterPro" id="IPR037239">
    <property type="entry name" value="OSBP_sf"/>
</dbReference>
<evidence type="ECO:0000256" key="6">
    <source>
        <dbReference type="ARBA" id="ARBA00022475"/>
    </source>
</evidence>
<gene>
    <name evidence="17" type="ORF">SNE40_023422</name>
</gene>
<evidence type="ECO:0000256" key="12">
    <source>
        <dbReference type="ARBA" id="ARBA00023136"/>
    </source>
</evidence>
<keyword evidence="10 14" id="KW-0445">Lipid transport</keyword>
<feature type="compositionally biased region" description="Basic and acidic residues" evidence="15">
    <location>
        <begin position="26"/>
        <end position="35"/>
    </location>
</feature>
<dbReference type="Gene3D" id="2.40.160.120">
    <property type="match status" value="1"/>
</dbReference>
<dbReference type="FunFam" id="2.40.160.120:FF:000001">
    <property type="entry name" value="Oxysterol-binding protein"/>
    <property type="match status" value="1"/>
</dbReference>
<keyword evidence="9" id="KW-0256">Endoplasmic reticulum</keyword>
<dbReference type="InterPro" id="IPR000648">
    <property type="entry name" value="Oxysterol-bd"/>
</dbReference>
<feature type="region of interest" description="Disordered" evidence="15">
    <location>
        <begin position="24"/>
        <end position="77"/>
    </location>
</feature>
<feature type="compositionally biased region" description="Polar residues" evidence="15">
    <location>
        <begin position="52"/>
        <end position="64"/>
    </location>
</feature>
<sequence>MGAITCFKPFLLFLQVSPHQKMSNGIHDHMKHADSNSDSDNSGDDGSISSSQVDGPQSQSSNAKPSPHKSRKNRKSRQEWIILEGLRDGQRCEEKPERYQGFLMKRRKWPLKGWHKRFFTLDKGILTYAKSPNDILKGKLHGVIDIGLAVISYKRKRQRLDIDAEEQVYHIKVKDSKVFDNWIDRIRHHRLYRQHEIAYGTKESPRLTEISSPIEDIVISPLATANLPEKSRTLTLKKEIIRQASFNKGVGGQSRVAAWVLDTAGFEKCNKDLSDAQNTLYELRDLLEDIQNLPLSGETTVEYPELLTQSCEKPKTRRFVGVRTSKRKSKKLDSPTHGRDSITSSPTLGVPDRIHTSTSNPNLLSSLRPNSMPDTLISPAHEQRIQEIKLRENFISKAEQVHCNLKSLVHMMGTERERLKHTLEAEATATAASTATLSPNTTTNNNMAQNILLQQKLNESYQQNAELRARLVRIGAECNLTNLMQPMSPLPSPVMGRDRVQLAQSLSAESFSMSEYYDAEENVEAGSETSSEPSDEEDISSEVSEEGNDTAITSASEDILTSVFPTGRRSKLPVPQPDSGDISLWNLLYKNIGKDLTKISMPVTLNEPLSSLQRLCEELEYSDLLDKASEYDDPYERMIYVAAFAVSSYASSYYRAGHKPFNPLLGETYECIREDKGWRFIAEQVSHHPPISACHADSRNFTMWQDMRVKTKFWGKSMEIQPLGTVNVTLPKYNDHYRWNKVTTCVHNLLGGQRWVDQYGEMKITNGNVVCKLTFTKASHWSSKRHEVCGSICTLEGKVVHTLFGQWNEGLFCGQGSSASCIWRPGAMPVDHELYYGFTRFAIELNELDHDQARFLPPTDSRFRPDQRMLEEGQVNDAEYEKSRIEQLQRERRKRDDQEMEPLWFRQSIGGDKDVYKYNSKYWETRKNPGFLKMSFVKLW</sequence>
<dbReference type="PROSITE" id="PS01013">
    <property type="entry name" value="OSBP"/>
    <property type="match status" value="1"/>
</dbReference>
<dbReference type="GO" id="GO:0005886">
    <property type="term" value="C:plasma membrane"/>
    <property type="evidence" value="ECO:0007669"/>
    <property type="project" value="UniProtKB-SubCell"/>
</dbReference>
<evidence type="ECO:0000256" key="9">
    <source>
        <dbReference type="ARBA" id="ARBA00022824"/>
    </source>
</evidence>
<organism evidence="17 18">
    <name type="scientific">Patella caerulea</name>
    <name type="common">Rayed Mediterranean limpet</name>
    <dbReference type="NCBI Taxonomy" id="87958"/>
    <lineage>
        <taxon>Eukaryota</taxon>
        <taxon>Metazoa</taxon>
        <taxon>Spiralia</taxon>
        <taxon>Lophotrochozoa</taxon>
        <taxon>Mollusca</taxon>
        <taxon>Gastropoda</taxon>
        <taxon>Patellogastropoda</taxon>
        <taxon>Patelloidea</taxon>
        <taxon>Patellidae</taxon>
        <taxon>Patella</taxon>
    </lineage>
</organism>
<feature type="compositionally biased region" description="Basic residues" evidence="15">
    <location>
        <begin position="318"/>
        <end position="330"/>
    </location>
</feature>
<accession>A0AAN8IYP1</accession>
<evidence type="ECO:0000256" key="13">
    <source>
        <dbReference type="RuleBase" id="RU003844"/>
    </source>
</evidence>
<keyword evidence="7" id="KW-0963">Cytoplasm</keyword>
<feature type="region of interest" description="Disordered" evidence="15">
    <location>
        <begin position="519"/>
        <end position="555"/>
    </location>
</feature>
<proteinExistence type="inferred from homology"/>
<dbReference type="GO" id="GO:0005789">
    <property type="term" value="C:endoplasmic reticulum membrane"/>
    <property type="evidence" value="ECO:0007669"/>
    <property type="project" value="UniProtKB-SubCell"/>
</dbReference>
<keyword evidence="12" id="KW-0472">Membrane</keyword>
<evidence type="ECO:0000256" key="11">
    <source>
        <dbReference type="ARBA" id="ARBA00023121"/>
    </source>
</evidence>
<dbReference type="SUPFAM" id="SSF144000">
    <property type="entry name" value="Oxysterol-binding protein-like"/>
    <property type="match status" value="1"/>
</dbReference>
<dbReference type="Pfam" id="PF15409">
    <property type="entry name" value="PH_8"/>
    <property type="match status" value="1"/>
</dbReference>
<feature type="region of interest" description="Disordered" evidence="15">
    <location>
        <begin position="318"/>
        <end position="370"/>
    </location>
</feature>
<dbReference type="PROSITE" id="PS50003">
    <property type="entry name" value="PH_DOMAIN"/>
    <property type="match status" value="1"/>
</dbReference>
<evidence type="ECO:0000256" key="7">
    <source>
        <dbReference type="ARBA" id="ARBA00022490"/>
    </source>
</evidence>
<dbReference type="EMBL" id="JAZGQO010000021">
    <property type="protein sequence ID" value="KAK6166804.1"/>
    <property type="molecule type" value="Genomic_DNA"/>
</dbReference>
<feature type="compositionally biased region" description="Low complexity" evidence="15">
    <location>
        <begin position="36"/>
        <end position="51"/>
    </location>
</feature>
<feature type="compositionally biased region" description="Acidic residues" evidence="15">
    <location>
        <begin position="533"/>
        <end position="548"/>
    </location>
</feature>
<keyword evidence="5 14" id="KW-0813">Transport</keyword>
<dbReference type="InterPro" id="IPR011993">
    <property type="entry name" value="PH-like_dom_sf"/>
</dbReference>
<dbReference type="GO" id="GO:0015485">
    <property type="term" value="F:cholesterol binding"/>
    <property type="evidence" value="ECO:0007669"/>
    <property type="project" value="TreeGrafter"/>
</dbReference>
<reference evidence="17 18" key="1">
    <citation type="submission" date="2024-01" db="EMBL/GenBank/DDBJ databases">
        <title>The genome of the rayed Mediterranean limpet Patella caerulea (Linnaeus, 1758).</title>
        <authorList>
            <person name="Anh-Thu Weber A."/>
            <person name="Halstead-Nussloch G."/>
        </authorList>
    </citation>
    <scope>NUCLEOTIDE SEQUENCE [LARGE SCALE GENOMIC DNA]</scope>
    <source>
        <strain evidence="17">AATW-2023a</strain>
        <tissue evidence="17">Whole specimen</tissue>
    </source>
</reference>
<feature type="domain" description="PH" evidence="16">
    <location>
        <begin position="96"/>
        <end position="191"/>
    </location>
</feature>
<feature type="compositionally biased region" description="Basic and acidic residues" evidence="15">
    <location>
        <begin position="331"/>
        <end position="340"/>
    </location>
</feature>
<dbReference type="AlphaFoldDB" id="A0AAN8IYP1"/>
<evidence type="ECO:0000256" key="10">
    <source>
        <dbReference type="ARBA" id="ARBA00023055"/>
    </source>
</evidence>
<name>A0AAN8IYP1_PATCE</name>
<evidence type="ECO:0000256" key="1">
    <source>
        <dbReference type="ARBA" id="ARBA00004236"/>
    </source>
</evidence>
<dbReference type="SUPFAM" id="SSF50729">
    <property type="entry name" value="PH domain-like"/>
    <property type="match status" value="1"/>
</dbReference>
<evidence type="ECO:0000256" key="5">
    <source>
        <dbReference type="ARBA" id="ARBA00022448"/>
    </source>
</evidence>
<keyword evidence="11" id="KW-0446">Lipid-binding</keyword>
<dbReference type="InterPro" id="IPR018494">
    <property type="entry name" value="Oxysterol-bd_CS"/>
</dbReference>
<comment type="caution">
    <text evidence="17">The sequence shown here is derived from an EMBL/GenBank/DDBJ whole genome shotgun (WGS) entry which is preliminary data.</text>
</comment>
<comment type="subcellular location">
    <subcellularLocation>
        <location evidence="1">Cell membrane</location>
    </subcellularLocation>
    <subcellularLocation>
        <location evidence="2">Cytoplasm</location>
        <location evidence="2">Cytosol</location>
    </subcellularLocation>
    <subcellularLocation>
        <location evidence="3">Endoplasmic reticulum membrane</location>
    </subcellularLocation>
</comment>
<comment type="similarity">
    <text evidence="4 13">Belongs to the OSBP family.</text>
</comment>
<dbReference type="Gene3D" id="2.30.29.30">
    <property type="entry name" value="Pleckstrin-homology domain (PH domain)/Phosphotyrosine-binding domain (PTB)"/>
    <property type="match status" value="1"/>
</dbReference>
<evidence type="ECO:0000256" key="14">
    <source>
        <dbReference type="RuleBase" id="RU003845"/>
    </source>
</evidence>
<evidence type="ECO:0000313" key="18">
    <source>
        <dbReference type="Proteomes" id="UP001347796"/>
    </source>
</evidence>
<dbReference type="GO" id="GO:0006699">
    <property type="term" value="P:bile acid biosynthetic process"/>
    <property type="evidence" value="ECO:0007669"/>
    <property type="project" value="UniProtKB-ARBA"/>
</dbReference>
<dbReference type="Pfam" id="PF01237">
    <property type="entry name" value="Oxysterol_BP"/>
    <property type="match status" value="1"/>
</dbReference>
<evidence type="ECO:0000256" key="4">
    <source>
        <dbReference type="ARBA" id="ARBA00008842"/>
    </source>
</evidence>
<dbReference type="SMART" id="SM00233">
    <property type="entry name" value="PH"/>
    <property type="match status" value="1"/>
</dbReference>
<evidence type="ECO:0000256" key="2">
    <source>
        <dbReference type="ARBA" id="ARBA00004514"/>
    </source>
</evidence>
<dbReference type="PANTHER" id="PTHR10972:SF203">
    <property type="entry name" value="OXYSTEROL-BINDING PROTEIN HOMOLOG 3"/>
    <property type="match status" value="1"/>
</dbReference>
<dbReference type="InterPro" id="IPR001849">
    <property type="entry name" value="PH_domain"/>
</dbReference>
<dbReference type="GO" id="GO:0005829">
    <property type="term" value="C:cytosol"/>
    <property type="evidence" value="ECO:0007669"/>
    <property type="project" value="UniProtKB-SubCell"/>
</dbReference>
<dbReference type="GO" id="GO:0120015">
    <property type="term" value="F:sterol transfer activity"/>
    <property type="evidence" value="ECO:0007669"/>
    <property type="project" value="UniProtKB-ARBA"/>
</dbReference>
<dbReference type="PANTHER" id="PTHR10972">
    <property type="entry name" value="OXYSTEROL-BINDING PROTEIN-RELATED"/>
    <property type="match status" value="1"/>
</dbReference>
<keyword evidence="6" id="KW-1003">Cell membrane</keyword>
<keyword evidence="8" id="KW-0597">Phosphoprotein</keyword>
<evidence type="ECO:0000256" key="8">
    <source>
        <dbReference type="ARBA" id="ARBA00022553"/>
    </source>
</evidence>
<dbReference type="GO" id="GO:0097038">
    <property type="term" value="C:perinuclear endoplasmic reticulum"/>
    <property type="evidence" value="ECO:0007669"/>
    <property type="project" value="TreeGrafter"/>
</dbReference>
<keyword evidence="18" id="KW-1185">Reference proteome</keyword>
<dbReference type="InterPro" id="IPR041680">
    <property type="entry name" value="PH_8"/>
</dbReference>
<evidence type="ECO:0000313" key="17">
    <source>
        <dbReference type="EMBL" id="KAK6166804.1"/>
    </source>
</evidence>